<organism evidence="1 2">
    <name type="scientific">Elaphomyces granulatus</name>
    <dbReference type="NCBI Taxonomy" id="519963"/>
    <lineage>
        <taxon>Eukaryota</taxon>
        <taxon>Fungi</taxon>
        <taxon>Dikarya</taxon>
        <taxon>Ascomycota</taxon>
        <taxon>Pezizomycotina</taxon>
        <taxon>Eurotiomycetes</taxon>
        <taxon>Eurotiomycetidae</taxon>
        <taxon>Eurotiales</taxon>
        <taxon>Elaphomycetaceae</taxon>
        <taxon>Elaphomyces</taxon>
    </lineage>
</organism>
<dbReference type="AlphaFoldDB" id="A0A232LVX7"/>
<dbReference type="EMBL" id="NPHW01004202">
    <property type="protein sequence ID" value="OXV08309.1"/>
    <property type="molecule type" value="Genomic_DNA"/>
</dbReference>
<protein>
    <submittedName>
        <fullName evidence="1">Uncharacterized protein</fullName>
    </submittedName>
</protein>
<dbReference type="InterPro" id="IPR029063">
    <property type="entry name" value="SAM-dependent_MTases_sf"/>
</dbReference>
<dbReference type="Proteomes" id="UP000243515">
    <property type="component" value="Unassembled WGS sequence"/>
</dbReference>
<gene>
    <name evidence="1" type="ORF">Egran_03928</name>
</gene>
<dbReference type="SUPFAM" id="SSF53335">
    <property type="entry name" value="S-adenosyl-L-methionine-dependent methyltransferases"/>
    <property type="match status" value="1"/>
</dbReference>
<reference evidence="1 2" key="1">
    <citation type="journal article" date="2015" name="Environ. Microbiol.">
        <title>Metagenome sequence of Elaphomyces granulatus from sporocarp tissue reveals Ascomycota ectomycorrhizal fingerprints of genome expansion and a Proteobacteria-rich microbiome.</title>
        <authorList>
            <person name="Quandt C.A."/>
            <person name="Kohler A."/>
            <person name="Hesse C.N."/>
            <person name="Sharpton T.J."/>
            <person name="Martin F."/>
            <person name="Spatafora J.W."/>
        </authorList>
    </citation>
    <scope>NUCLEOTIDE SEQUENCE [LARGE SCALE GENOMIC DNA]</scope>
    <source>
        <strain evidence="1 2">OSC145934</strain>
    </source>
</reference>
<evidence type="ECO:0000313" key="1">
    <source>
        <dbReference type="EMBL" id="OXV08309.1"/>
    </source>
</evidence>
<comment type="caution">
    <text evidence="1">The sequence shown here is derived from an EMBL/GenBank/DDBJ whole genome shotgun (WGS) entry which is preliminary data.</text>
</comment>
<accession>A0A232LVX7</accession>
<keyword evidence="2" id="KW-1185">Reference proteome</keyword>
<proteinExistence type="predicted"/>
<dbReference type="OrthoDB" id="2013972at2759"/>
<evidence type="ECO:0000313" key="2">
    <source>
        <dbReference type="Proteomes" id="UP000243515"/>
    </source>
</evidence>
<name>A0A232LVX7_9EURO</name>
<sequence>MSENPRVYSHATVSDDGWIHQTVRGHQSLRKPNYSSKGCAVTIPHLIMSKRLIHQADHSKKNAELIMPRLKVVEEDDEGLRQKRREDATARRFPPKVTSRDIYGKSIYDRGCPVSIGFDQDIGIKPDDVNDAVSMFFVTFVTFQPMSAAVGRMVGARHWIPFLMASTQWELIKVKPTLRQKWLAILSHYMRVEGNEKIEDFAVRLQEPFANMERYDQTTSPSSRVIRWLLAKSEDIFPTETRALERFADDKNLTWDHAVKSYKEVEHTRPTAATTTGAALSWPKLMEQAFHHIKPGGYIELMESAMWAWSSDGSLKDDSPYMQFLRYLNEAAEKTDRKLNVVDELKQWMADGGFEDVKQDVRYIPWVKDPAMKELGKWESFLAPDFVEAYSLRLYTQILGWS</sequence>